<dbReference type="Pfam" id="PF07745">
    <property type="entry name" value="Glyco_hydro_53"/>
    <property type="match status" value="1"/>
</dbReference>
<evidence type="ECO:0000256" key="6">
    <source>
        <dbReference type="RuleBase" id="RU361192"/>
    </source>
</evidence>
<protein>
    <recommendedName>
        <fullName evidence="3 6">Arabinogalactan endo-beta-1,4-galactanase</fullName>
        <ecNumber evidence="3 6">3.2.1.89</ecNumber>
    </recommendedName>
</protein>
<proteinExistence type="inferred from homology"/>
<comment type="caution">
    <text evidence="7">The sequence shown here is derived from an EMBL/GenBank/DDBJ whole genome shotgun (WGS) entry which is preliminary data.</text>
</comment>
<dbReference type="AlphaFoldDB" id="A0A9R1CB46"/>
<comment type="catalytic activity">
    <reaction evidence="1 6">
        <text>The enzyme specifically hydrolyzes (1-&gt;4)-beta-D-galactosidic linkages in type I arabinogalactans.</text>
        <dbReference type="EC" id="3.2.1.89"/>
    </reaction>
</comment>
<keyword evidence="4 6" id="KW-0378">Hydrolase</keyword>
<dbReference type="SUPFAM" id="SSF51445">
    <property type="entry name" value="(Trans)glycosidases"/>
    <property type="match status" value="1"/>
</dbReference>
<comment type="similarity">
    <text evidence="2 6">Belongs to the glycosyl hydrolase 53 family.</text>
</comment>
<evidence type="ECO:0000256" key="5">
    <source>
        <dbReference type="ARBA" id="ARBA00023295"/>
    </source>
</evidence>
<dbReference type="PANTHER" id="PTHR34983">
    <property type="entry name" value="ARABINOGALACTAN ENDO-BETA-1,4-GALACTANASE A"/>
    <property type="match status" value="1"/>
</dbReference>
<evidence type="ECO:0000256" key="2">
    <source>
        <dbReference type="ARBA" id="ARBA00010687"/>
    </source>
</evidence>
<feature type="chain" id="PRO_5040528050" description="Arabinogalactan endo-beta-1,4-galactanase" evidence="6">
    <location>
        <begin position="20"/>
        <end position="341"/>
    </location>
</feature>
<dbReference type="GO" id="GO:0045490">
    <property type="term" value="P:pectin catabolic process"/>
    <property type="evidence" value="ECO:0007669"/>
    <property type="project" value="TreeGrafter"/>
</dbReference>
<evidence type="ECO:0000313" key="7">
    <source>
        <dbReference type="EMBL" id="GJG59289.1"/>
    </source>
</evidence>
<keyword evidence="5 6" id="KW-0326">Glycosidase</keyword>
<accession>A0A9R1CB46</accession>
<dbReference type="GO" id="GO:0015926">
    <property type="term" value="F:glucosidase activity"/>
    <property type="evidence" value="ECO:0007669"/>
    <property type="project" value="InterPro"/>
</dbReference>
<keyword evidence="6" id="KW-0732">Signal</keyword>
<dbReference type="RefSeq" id="WP_223925685.1">
    <property type="nucleotide sequence ID" value="NZ_BPTU01000001.1"/>
</dbReference>
<sequence length="341" mass="38591">MKKILMMVAAMMLTAASYGQNGNTFWLGADISGTTELEAQGAKLYNAKGEIRENTALMHELGLNAVRLRVWLNPRGGWSGAQDVLEMAKRARYYGMAVMVDFHYSDWWADPGKQTIPGQWQYLAFGEMKQKLWEHTHDVLKLLKDNCIDVKWVQVGNETTHGFLWPTARAEENMENYATLTETGYQAVKSVYPDAKVIVHLDGGCDQKRYDFIFDGLKKYGAHWDMIGLSVYPYWDVDAKLEKNWQGTVRDFAANIRHLYEKYGSECMVVETGAEVKKPDEGKKIMSAVINAAMNDCGGHCHGVFYWAPELEGQYPLGAFQNHRPTAIMDAFTEAAAKMKQ</sequence>
<dbReference type="InterPro" id="IPR011683">
    <property type="entry name" value="Glyco_hydro_53"/>
</dbReference>
<organism evidence="7 8">
    <name type="scientific">Prevotella lacticifex</name>
    <dbReference type="NCBI Taxonomy" id="2854755"/>
    <lineage>
        <taxon>Bacteria</taxon>
        <taxon>Pseudomonadati</taxon>
        <taxon>Bacteroidota</taxon>
        <taxon>Bacteroidia</taxon>
        <taxon>Bacteroidales</taxon>
        <taxon>Prevotellaceae</taxon>
        <taxon>Prevotella</taxon>
    </lineage>
</organism>
<dbReference type="EC" id="3.2.1.89" evidence="3 6"/>
<evidence type="ECO:0000313" key="8">
    <source>
        <dbReference type="Proteomes" id="UP000825483"/>
    </source>
</evidence>
<gene>
    <name evidence="7" type="ORF">PRLR5076_21400</name>
</gene>
<dbReference type="GeneID" id="72466673"/>
<dbReference type="Gene3D" id="3.20.20.80">
    <property type="entry name" value="Glycosidases"/>
    <property type="match status" value="1"/>
</dbReference>
<feature type="signal peptide" evidence="6">
    <location>
        <begin position="1"/>
        <end position="19"/>
    </location>
</feature>
<keyword evidence="8" id="KW-1185">Reference proteome</keyword>
<evidence type="ECO:0000256" key="4">
    <source>
        <dbReference type="ARBA" id="ARBA00022801"/>
    </source>
</evidence>
<dbReference type="GO" id="GO:0031218">
    <property type="term" value="F:arabinogalactan endo-1,4-beta-galactosidase activity"/>
    <property type="evidence" value="ECO:0007669"/>
    <property type="project" value="UniProtKB-EC"/>
</dbReference>
<reference evidence="7" key="1">
    <citation type="journal article" date="2022" name="Int. J. Syst. Evol. Microbiol.">
        <title>Prevotella lacticifex sp. nov., isolated from the rumen of cows.</title>
        <authorList>
            <person name="Shinkai T."/>
            <person name="Ikeyama N."/>
            <person name="Kumagai M."/>
            <person name="Ohmori H."/>
            <person name="Sakamoto M."/>
            <person name="Ohkuma M."/>
            <person name="Mitsumori M."/>
        </authorList>
    </citation>
    <scope>NUCLEOTIDE SEQUENCE</scope>
    <source>
        <strain evidence="7">R5076</strain>
    </source>
</reference>
<evidence type="ECO:0000256" key="1">
    <source>
        <dbReference type="ARBA" id="ARBA00001695"/>
    </source>
</evidence>
<dbReference type="PANTHER" id="PTHR34983:SF1">
    <property type="entry name" value="ARABINOGALACTAN ENDO-BETA-1,4-GALACTANASE A"/>
    <property type="match status" value="1"/>
</dbReference>
<evidence type="ECO:0000256" key="3">
    <source>
        <dbReference type="ARBA" id="ARBA00012556"/>
    </source>
</evidence>
<name>A0A9R1CB46_9BACT</name>
<dbReference type="Proteomes" id="UP000825483">
    <property type="component" value="Unassembled WGS sequence"/>
</dbReference>
<dbReference type="EMBL" id="BPUB01000002">
    <property type="protein sequence ID" value="GJG59289.1"/>
    <property type="molecule type" value="Genomic_DNA"/>
</dbReference>
<dbReference type="InterPro" id="IPR017853">
    <property type="entry name" value="GH"/>
</dbReference>